<organism evidence="1 2">
    <name type="scientific">Tanacetum coccineum</name>
    <dbReference type="NCBI Taxonomy" id="301880"/>
    <lineage>
        <taxon>Eukaryota</taxon>
        <taxon>Viridiplantae</taxon>
        <taxon>Streptophyta</taxon>
        <taxon>Embryophyta</taxon>
        <taxon>Tracheophyta</taxon>
        <taxon>Spermatophyta</taxon>
        <taxon>Magnoliopsida</taxon>
        <taxon>eudicotyledons</taxon>
        <taxon>Gunneridae</taxon>
        <taxon>Pentapetalae</taxon>
        <taxon>asterids</taxon>
        <taxon>campanulids</taxon>
        <taxon>Asterales</taxon>
        <taxon>Asteraceae</taxon>
        <taxon>Asteroideae</taxon>
        <taxon>Anthemideae</taxon>
        <taxon>Anthemidinae</taxon>
        <taxon>Tanacetum</taxon>
    </lineage>
</organism>
<proteinExistence type="predicted"/>
<keyword evidence="1" id="KW-0808">Transferase</keyword>
<evidence type="ECO:0000313" key="2">
    <source>
        <dbReference type="Proteomes" id="UP001151760"/>
    </source>
</evidence>
<gene>
    <name evidence="1" type="ORF">Tco_1081507</name>
</gene>
<sequence length="184" mass="21536">MIRGVWRITGKDLLIIAVYAPHDNKDKQMLWDYLTYEIGKWKGEVVIMGDFNEVRYKSDRFGSVFNVRGANVFNSFISSAGLEEVPLGGSTFTWCHKSATKISKLDRFLFLKIYFIHVRISALLWGYVTCLDHRPILLRESHFDYGPTPFRFFHYWIDMEGFSKVVEDAWREDPCDEANAMMNI</sequence>
<dbReference type="Gene3D" id="3.60.10.10">
    <property type="entry name" value="Endonuclease/exonuclease/phosphatase"/>
    <property type="match status" value="1"/>
</dbReference>
<accession>A0ABQ5HZV3</accession>
<dbReference type="GO" id="GO:0003964">
    <property type="term" value="F:RNA-directed DNA polymerase activity"/>
    <property type="evidence" value="ECO:0007669"/>
    <property type="project" value="UniProtKB-KW"/>
</dbReference>
<keyword evidence="2" id="KW-1185">Reference proteome</keyword>
<keyword evidence="1" id="KW-0548">Nucleotidyltransferase</keyword>
<dbReference type="Proteomes" id="UP001151760">
    <property type="component" value="Unassembled WGS sequence"/>
</dbReference>
<dbReference type="EMBL" id="BQNB010020131">
    <property type="protein sequence ID" value="GJT92662.1"/>
    <property type="molecule type" value="Genomic_DNA"/>
</dbReference>
<name>A0ABQ5HZV3_9ASTR</name>
<reference evidence="1" key="1">
    <citation type="journal article" date="2022" name="Int. J. Mol. Sci.">
        <title>Draft Genome of Tanacetum Coccineum: Genomic Comparison of Closely Related Tanacetum-Family Plants.</title>
        <authorList>
            <person name="Yamashiro T."/>
            <person name="Shiraishi A."/>
            <person name="Nakayama K."/>
            <person name="Satake H."/>
        </authorList>
    </citation>
    <scope>NUCLEOTIDE SEQUENCE</scope>
</reference>
<reference evidence="1" key="2">
    <citation type="submission" date="2022-01" db="EMBL/GenBank/DDBJ databases">
        <authorList>
            <person name="Yamashiro T."/>
            <person name="Shiraishi A."/>
            <person name="Satake H."/>
            <person name="Nakayama K."/>
        </authorList>
    </citation>
    <scope>NUCLEOTIDE SEQUENCE</scope>
</reference>
<keyword evidence="1" id="KW-0695">RNA-directed DNA polymerase</keyword>
<dbReference type="PANTHER" id="PTHR33710:SF64">
    <property type="entry name" value="ENDONUCLEASE_EXONUCLEASE_PHOSPHATASE DOMAIN-CONTAINING PROTEIN"/>
    <property type="match status" value="1"/>
</dbReference>
<comment type="caution">
    <text evidence="1">The sequence shown here is derived from an EMBL/GenBank/DDBJ whole genome shotgun (WGS) entry which is preliminary data.</text>
</comment>
<protein>
    <submittedName>
        <fullName evidence="1">RNA-directed DNA polymerase, eukaryota</fullName>
    </submittedName>
</protein>
<dbReference type="SUPFAM" id="SSF56219">
    <property type="entry name" value="DNase I-like"/>
    <property type="match status" value="1"/>
</dbReference>
<dbReference type="InterPro" id="IPR036691">
    <property type="entry name" value="Endo/exonu/phosph_ase_sf"/>
</dbReference>
<evidence type="ECO:0000313" key="1">
    <source>
        <dbReference type="EMBL" id="GJT92662.1"/>
    </source>
</evidence>
<dbReference type="PANTHER" id="PTHR33710">
    <property type="entry name" value="BNAC02G09200D PROTEIN"/>
    <property type="match status" value="1"/>
</dbReference>